<evidence type="ECO:0000256" key="3">
    <source>
        <dbReference type="ARBA" id="ARBA00022448"/>
    </source>
</evidence>
<keyword evidence="6 8" id="KW-1133">Transmembrane helix</keyword>
<keyword evidence="7 8" id="KW-0472">Membrane</keyword>
<reference evidence="9 10" key="1">
    <citation type="journal article" date="2012" name="J. Bacteriol.">
        <title>Complete genome sequences of Desulfosporosinus orientis DSM765T, Desulfosporosinus youngiae DSM17734T, Desulfosporosinus meridiei DSM13257T, and Desulfosporosinus acidiphilus DSM22704T.</title>
        <authorList>
            <person name="Pester M."/>
            <person name="Brambilla E."/>
            <person name="Alazard D."/>
            <person name="Rattei T."/>
            <person name="Weinmaier T."/>
            <person name="Han J."/>
            <person name="Lucas S."/>
            <person name="Lapidus A."/>
            <person name="Cheng J.F."/>
            <person name="Goodwin L."/>
            <person name="Pitluck S."/>
            <person name="Peters L."/>
            <person name="Ovchinnikova G."/>
            <person name="Teshima H."/>
            <person name="Detter J.C."/>
            <person name="Han C.S."/>
            <person name="Tapia R."/>
            <person name="Land M.L."/>
            <person name="Hauser L."/>
            <person name="Kyrpides N.C."/>
            <person name="Ivanova N.N."/>
            <person name="Pagani I."/>
            <person name="Huntmann M."/>
            <person name="Wei C.L."/>
            <person name="Davenport K.W."/>
            <person name="Daligault H."/>
            <person name="Chain P.S."/>
            <person name="Chen A."/>
            <person name="Mavromatis K."/>
            <person name="Markowitz V."/>
            <person name="Szeto E."/>
            <person name="Mikhailova N."/>
            <person name="Pati A."/>
            <person name="Wagner M."/>
            <person name="Woyke T."/>
            <person name="Ollivier B."/>
            <person name="Klenk H.P."/>
            <person name="Spring S."/>
            <person name="Loy A."/>
        </authorList>
    </citation>
    <scope>NUCLEOTIDE SEQUENCE [LARGE SCALE GENOMIC DNA]</scope>
    <source>
        <strain evidence="10">DSM 22704 / JCM 16185 / SJ4</strain>
    </source>
</reference>
<feature type="transmembrane region" description="Helical" evidence="8">
    <location>
        <begin position="42"/>
        <end position="60"/>
    </location>
</feature>
<evidence type="ECO:0000256" key="5">
    <source>
        <dbReference type="ARBA" id="ARBA00022692"/>
    </source>
</evidence>
<dbReference type="InterPro" id="IPR052017">
    <property type="entry name" value="TSUP"/>
</dbReference>
<keyword evidence="4 8" id="KW-1003">Cell membrane</keyword>
<dbReference type="HOGENOM" id="CLU_054750_1_2_9"/>
<feature type="transmembrane region" description="Helical" evidence="8">
    <location>
        <begin position="95"/>
        <end position="112"/>
    </location>
</feature>
<dbReference type="EMBL" id="CP003639">
    <property type="protein sequence ID" value="AFM43079.1"/>
    <property type="molecule type" value="Genomic_DNA"/>
</dbReference>
<sequence>MHIVILVIIVLAASILQAGTGFGFSIMATPFLLLIFESHDAIQLNIILSLLISLLMTFKIRNEINKESLKRLVKGCLIGILPGLLLFIFLDMRPLKIFVSVLILVSTGLLAAKVTVKQSNPKELLTGVLSGFLTTSLGMPGPPLLIYFAGAKVDKSTLRSTTLAYYVFVYSISLLLQFSMYRISKGVWISALWGLPFTLLGIYLGQWLFSRLNQQLFQKIIYTLLFFTGIYLLVTTLF</sequence>
<feature type="transmembrane region" description="Helical" evidence="8">
    <location>
        <begin position="124"/>
        <end position="151"/>
    </location>
</feature>
<name>I4DBA5_DESAJ</name>
<protein>
    <recommendedName>
        <fullName evidence="8">Probable membrane transporter protein</fullName>
    </recommendedName>
</protein>
<dbReference type="STRING" id="646529.Desaci_4222"/>
<dbReference type="AlphaFoldDB" id="I4DBA5"/>
<gene>
    <name evidence="9" type="ordered locus">Desaci_4222</name>
</gene>
<dbReference type="OrthoDB" id="7843147at2"/>
<dbReference type="eggNOG" id="COG0730">
    <property type="taxonomic scope" value="Bacteria"/>
</dbReference>
<dbReference type="RefSeq" id="WP_014829065.1">
    <property type="nucleotide sequence ID" value="NC_018068.1"/>
</dbReference>
<evidence type="ECO:0000313" key="10">
    <source>
        <dbReference type="Proteomes" id="UP000002892"/>
    </source>
</evidence>
<keyword evidence="5 8" id="KW-0812">Transmembrane</keyword>
<keyword evidence="3" id="KW-0813">Transport</keyword>
<feature type="transmembrane region" description="Helical" evidence="8">
    <location>
        <begin position="163"/>
        <end position="181"/>
    </location>
</feature>
<dbReference type="Proteomes" id="UP000002892">
    <property type="component" value="Chromosome"/>
</dbReference>
<comment type="subcellular location">
    <subcellularLocation>
        <location evidence="1 8">Cell membrane</location>
        <topology evidence="1 8">Multi-pass membrane protein</topology>
    </subcellularLocation>
</comment>
<evidence type="ECO:0000256" key="1">
    <source>
        <dbReference type="ARBA" id="ARBA00004651"/>
    </source>
</evidence>
<keyword evidence="10" id="KW-1185">Reference proteome</keyword>
<evidence type="ECO:0000313" key="9">
    <source>
        <dbReference type="EMBL" id="AFM43079.1"/>
    </source>
</evidence>
<feature type="transmembrane region" description="Helical" evidence="8">
    <location>
        <begin position="188"/>
        <end position="208"/>
    </location>
</feature>
<evidence type="ECO:0000256" key="7">
    <source>
        <dbReference type="ARBA" id="ARBA00023136"/>
    </source>
</evidence>
<proteinExistence type="inferred from homology"/>
<comment type="similarity">
    <text evidence="2 8">Belongs to the 4-toluene sulfonate uptake permease (TSUP) (TC 2.A.102) family.</text>
</comment>
<feature type="transmembrane region" description="Helical" evidence="8">
    <location>
        <begin position="72"/>
        <end position="89"/>
    </location>
</feature>
<dbReference type="Pfam" id="PF01925">
    <property type="entry name" value="TauE"/>
    <property type="match status" value="1"/>
</dbReference>
<dbReference type="GO" id="GO:0005886">
    <property type="term" value="C:plasma membrane"/>
    <property type="evidence" value="ECO:0007669"/>
    <property type="project" value="UniProtKB-SubCell"/>
</dbReference>
<dbReference type="PANTHER" id="PTHR30269">
    <property type="entry name" value="TRANSMEMBRANE PROTEIN YFCA"/>
    <property type="match status" value="1"/>
</dbReference>
<evidence type="ECO:0000256" key="8">
    <source>
        <dbReference type="RuleBase" id="RU363041"/>
    </source>
</evidence>
<evidence type="ECO:0000256" key="4">
    <source>
        <dbReference type="ARBA" id="ARBA00022475"/>
    </source>
</evidence>
<dbReference type="InterPro" id="IPR002781">
    <property type="entry name" value="TM_pro_TauE-like"/>
</dbReference>
<evidence type="ECO:0000256" key="6">
    <source>
        <dbReference type="ARBA" id="ARBA00022989"/>
    </source>
</evidence>
<feature type="transmembrane region" description="Helical" evidence="8">
    <location>
        <begin position="220"/>
        <end position="237"/>
    </location>
</feature>
<organism evidence="9 10">
    <name type="scientific">Desulfosporosinus acidiphilus (strain DSM 22704 / JCM 16185 / SJ4)</name>
    <dbReference type="NCBI Taxonomy" id="646529"/>
    <lineage>
        <taxon>Bacteria</taxon>
        <taxon>Bacillati</taxon>
        <taxon>Bacillota</taxon>
        <taxon>Clostridia</taxon>
        <taxon>Eubacteriales</taxon>
        <taxon>Desulfitobacteriaceae</taxon>
        <taxon>Desulfosporosinus</taxon>
    </lineage>
</organism>
<dbReference type="KEGG" id="dai:Desaci_4222"/>
<evidence type="ECO:0000256" key="2">
    <source>
        <dbReference type="ARBA" id="ARBA00009142"/>
    </source>
</evidence>
<dbReference type="PANTHER" id="PTHR30269:SF37">
    <property type="entry name" value="MEMBRANE TRANSPORTER PROTEIN"/>
    <property type="match status" value="1"/>
</dbReference>
<accession>I4DBA5</accession>